<organism evidence="2 3">
    <name type="scientific">Methylophilus medardicus</name>
    <dbReference type="NCBI Taxonomy" id="2588534"/>
    <lineage>
        <taxon>Bacteria</taxon>
        <taxon>Pseudomonadati</taxon>
        <taxon>Pseudomonadota</taxon>
        <taxon>Betaproteobacteria</taxon>
        <taxon>Nitrosomonadales</taxon>
        <taxon>Methylophilaceae</taxon>
        <taxon>Methylophilus</taxon>
    </lineage>
</organism>
<keyword evidence="1" id="KW-0732">Signal</keyword>
<dbReference type="KEGG" id="mmec:FIU01_12015"/>
<reference evidence="3" key="1">
    <citation type="journal article" date="2019" name="ISME J.">
        <title>Evolution in action: habitat transition from sediment to the pelagial leads to genome streamlining in Methylophilaceae.</title>
        <authorList>
            <person name="Salcher M."/>
            <person name="Schaefle D."/>
            <person name="Kaspar M."/>
            <person name="Neuenschwander S.M."/>
            <person name="Ghai R."/>
        </authorList>
    </citation>
    <scope>NUCLEOTIDE SEQUENCE [LARGE SCALE GENOMIC DNA]</scope>
    <source>
        <strain evidence="3">MMS-M-51</strain>
    </source>
</reference>
<dbReference type="EMBL" id="CP040946">
    <property type="protein sequence ID" value="QDC45171.1"/>
    <property type="molecule type" value="Genomic_DNA"/>
</dbReference>
<accession>A0A5B8CV32</accession>
<evidence type="ECO:0000256" key="1">
    <source>
        <dbReference type="SAM" id="SignalP"/>
    </source>
</evidence>
<name>A0A5B8CV32_9PROT</name>
<dbReference type="InterPro" id="IPR021856">
    <property type="entry name" value="DUF3465"/>
</dbReference>
<dbReference type="RefSeq" id="WP_140004495.1">
    <property type="nucleotide sequence ID" value="NZ_CP040946.1"/>
</dbReference>
<feature type="chain" id="PRO_5023040863" evidence="1">
    <location>
        <begin position="20"/>
        <end position="162"/>
    </location>
</feature>
<sequence>MKQAISWLWLVALTGCVQSAPPESGHNAPQSAIEVKSSAQAQSLPALSNTRLADTQAVAEAFAQKQSHVWLQGHGVVKKLLPDDQQGAKHQRFLVSISPEQTLLFAHNIDLAPRIEHLAVGERVEFRGEYIYNPKGGIMHWTHHDPQGQQHGWITHQHHTYE</sequence>
<keyword evidence="3" id="KW-1185">Reference proteome</keyword>
<dbReference type="Proteomes" id="UP000311008">
    <property type="component" value="Chromosome"/>
</dbReference>
<protein>
    <submittedName>
        <fullName evidence="2">DUF3465 domain-containing protein</fullName>
    </submittedName>
</protein>
<feature type="signal peptide" evidence="1">
    <location>
        <begin position="1"/>
        <end position="19"/>
    </location>
</feature>
<evidence type="ECO:0000313" key="2">
    <source>
        <dbReference type="EMBL" id="QDC45171.1"/>
    </source>
</evidence>
<dbReference type="PROSITE" id="PS51257">
    <property type="entry name" value="PROKAR_LIPOPROTEIN"/>
    <property type="match status" value="1"/>
</dbReference>
<dbReference type="Pfam" id="PF11948">
    <property type="entry name" value="DUF3465"/>
    <property type="match status" value="1"/>
</dbReference>
<dbReference type="OrthoDB" id="195616at2"/>
<gene>
    <name evidence="2" type="ORF">FIU01_12015</name>
</gene>
<evidence type="ECO:0000313" key="3">
    <source>
        <dbReference type="Proteomes" id="UP000311008"/>
    </source>
</evidence>
<dbReference type="AlphaFoldDB" id="A0A5B8CV32"/>
<proteinExistence type="predicted"/>